<evidence type="ECO:0000313" key="1">
    <source>
        <dbReference type="EMBL" id="TKW37569.1"/>
    </source>
</evidence>
<proteinExistence type="predicted"/>
<organism evidence="1 2">
    <name type="scientific">Setaria viridis</name>
    <name type="common">Green bristlegrass</name>
    <name type="synonym">Setaria italica subsp. viridis</name>
    <dbReference type="NCBI Taxonomy" id="4556"/>
    <lineage>
        <taxon>Eukaryota</taxon>
        <taxon>Viridiplantae</taxon>
        <taxon>Streptophyta</taxon>
        <taxon>Embryophyta</taxon>
        <taxon>Tracheophyta</taxon>
        <taxon>Spermatophyta</taxon>
        <taxon>Magnoliopsida</taxon>
        <taxon>Liliopsida</taxon>
        <taxon>Poales</taxon>
        <taxon>Poaceae</taxon>
        <taxon>PACMAD clade</taxon>
        <taxon>Panicoideae</taxon>
        <taxon>Panicodae</taxon>
        <taxon>Paniceae</taxon>
        <taxon>Cenchrinae</taxon>
        <taxon>Setaria</taxon>
    </lineage>
</organism>
<name>A0A4U6W9J9_SETVI</name>
<reference evidence="1" key="1">
    <citation type="submission" date="2019-03" db="EMBL/GenBank/DDBJ databases">
        <title>WGS assembly of Setaria viridis.</title>
        <authorList>
            <person name="Huang P."/>
            <person name="Jenkins J."/>
            <person name="Grimwood J."/>
            <person name="Barry K."/>
            <person name="Healey A."/>
            <person name="Mamidi S."/>
            <person name="Sreedasyam A."/>
            <person name="Shu S."/>
            <person name="Feldman M."/>
            <person name="Wu J."/>
            <person name="Yu Y."/>
            <person name="Chen C."/>
            <person name="Johnson J."/>
            <person name="Rokhsar D."/>
            <person name="Baxter I."/>
            <person name="Schmutz J."/>
            <person name="Brutnell T."/>
            <person name="Kellogg E."/>
        </authorList>
    </citation>
    <scope>NUCLEOTIDE SEQUENCE [LARGE SCALE GENOMIC DNA]</scope>
</reference>
<protein>
    <submittedName>
        <fullName evidence="1">Uncharacterized protein</fullName>
    </submittedName>
</protein>
<evidence type="ECO:0000313" key="2">
    <source>
        <dbReference type="Proteomes" id="UP000298652"/>
    </source>
</evidence>
<keyword evidence="2" id="KW-1185">Reference proteome</keyword>
<dbReference type="Gramene" id="TKW37569">
    <property type="protein sequence ID" value="TKW37569"/>
    <property type="gene ID" value="SEVIR_1G056533v2"/>
</dbReference>
<accession>A0A4U6W9J9</accession>
<dbReference type="Proteomes" id="UP000298652">
    <property type="component" value="Chromosome 1"/>
</dbReference>
<gene>
    <name evidence="1" type="ORF">SEVIR_1G056533v2</name>
</gene>
<sequence>MHSCGDHSEPLWPHIVGIMHTTAHLVSRTAQDSSTRRRVGDTVVCLTVKPPHQPMSSALSM</sequence>
<dbReference type="AlphaFoldDB" id="A0A4U6W9J9"/>
<dbReference type="EMBL" id="CM016552">
    <property type="protein sequence ID" value="TKW37569.1"/>
    <property type="molecule type" value="Genomic_DNA"/>
</dbReference>